<keyword evidence="3" id="KW-0285">Flavoprotein</keyword>
<dbReference type="InterPro" id="IPR039261">
    <property type="entry name" value="FNR_nucleotide-bd"/>
</dbReference>
<dbReference type="InterPro" id="IPR013130">
    <property type="entry name" value="Fe3_Rdtase_TM_dom"/>
</dbReference>
<evidence type="ECO:0000256" key="13">
    <source>
        <dbReference type="SAM" id="Phobius"/>
    </source>
</evidence>
<dbReference type="InterPro" id="IPR017938">
    <property type="entry name" value="Riboflavin_synthase-like_b-brl"/>
</dbReference>
<dbReference type="GO" id="GO:0050660">
    <property type="term" value="F:flavin adenine dinucleotide binding"/>
    <property type="evidence" value="ECO:0007669"/>
    <property type="project" value="TreeGrafter"/>
</dbReference>
<keyword evidence="10" id="KW-0408">Iron</keyword>
<dbReference type="InterPro" id="IPR017927">
    <property type="entry name" value="FAD-bd_FR_type"/>
</dbReference>
<dbReference type="InterPro" id="IPR050415">
    <property type="entry name" value="MRET"/>
</dbReference>
<dbReference type="Gene3D" id="3.40.50.80">
    <property type="entry name" value="Nucleotide-binding domain of ferredoxin-NADP reductase (FNR) module"/>
    <property type="match status" value="1"/>
</dbReference>
<keyword evidence="16" id="KW-1185">Reference proteome</keyword>
<dbReference type="GO" id="GO:0016491">
    <property type="term" value="F:oxidoreductase activity"/>
    <property type="evidence" value="ECO:0007669"/>
    <property type="project" value="UniProtKB-KW"/>
</dbReference>
<evidence type="ECO:0000313" key="15">
    <source>
        <dbReference type="EMBL" id="TQM62661.1"/>
    </source>
</evidence>
<dbReference type="PANTHER" id="PTHR47354:SF8">
    <property type="entry name" value="1,2-PHENYLACETYL-COA EPOXIDASE, SUBUNIT E"/>
    <property type="match status" value="1"/>
</dbReference>
<evidence type="ECO:0000256" key="1">
    <source>
        <dbReference type="ARBA" id="ARBA00001974"/>
    </source>
</evidence>
<evidence type="ECO:0000256" key="5">
    <source>
        <dbReference type="ARBA" id="ARBA00022714"/>
    </source>
</evidence>
<keyword evidence="5" id="KW-0001">2Fe-2S</keyword>
<keyword evidence="8 13" id="KW-1133">Transmembrane helix</keyword>
<dbReference type="RefSeq" id="WP_141844714.1">
    <property type="nucleotide sequence ID" value="NZ_VFPM01000002.1"/>
</dbReference>
<dbReference type="GO" id="GO:0046872">
    <property type="term" value="F:metal ion binding"/>
    <property type="evidence" value="ECO:0007669"/>
    <property type="project" value="UniProtKB-KW"/>
</dbReference>
<keyword evidence="11" id="KW-0411">Iron-sulfur</keyword>
<reference evidence="15 16" key="1">
    <citation type="submission" date="2019-06" db="EMBL/GenBank/DDBJ databases">
        <title>Genome sequencing of plant associated microbes to promote plant fitness in Sorghum bicolor and Oryza sativa.</title>
        <authorList>
            <person name="Coleman-Derr D."/>
        </authorList>
    </citation>
    <scope>NUCLEOTIDE SEQUENCE [LARGE SCALE GENOMIC DNA]</scope>
    <source>
        <strain evidence="15 16">KV-663</strain>
    </source>
</reference>
<evidence type="ECO:0000256" key="3">
    <source>
        <dbReference type="ARBA" id="ARBA00022630"/>
    </source>
</evidence>
<evidence type="ECO:0000256" key="9">
    <source>
        <dbReference type="ARBA" id="ARBA00023002"/>
    </source>
</evidence>
<keyword evidence="6" id="KW-0479">Metal-binding</keyword>
<protein>
    <submittedName>
        <fullName evidence="15">Putative ferric reductase</fullName>
    </submittedName>
</protein>
<evidence type="ECO:0000256" key="7">
    <source>
        <dbReference type="ARBA" id="ARBA00022827"/>
    </source>
</evidence>
<dbReference type="PROSITE" id="PS51384">
    <property type="entry name" value="FAD_FR"/>
    <property type="match status" value="1"/>
</dbReference>
<feature type="transmembrane region" description="Helical" evidence="13">
    <location>
        <begin position="75"/>
        <end position="92"/>
    </location>
</feature>
<dbReference type="Pfam" id="PF01794">
    <property type="entry name" value="Ferric_reduct"/>
    <property type="match status" value="1"/>
</dbReference>
<evidence type="ECO:0000259" key="14">
    <source>
        <dbReference type="PROSITE" id="PS51384"/>
    </source>
</evidence>
<sequence>MSAAVLPEAHDLPSATTPAAHAVPRHLRPTPLWWRDATAAVGWALVLFVVALWVAGGGISDFTSVGESLTNVGRLTGLVASVLILIQVLLMARIPILEQAWGQDELARVHRLVGNTSFNLMVAHIVLTVLGYSAGTDLGVIGTFVDETLHAPGMLLALAGTVALVMVVVTSVKKARRRLRYESWHLLHLYAYLGAGLALPHQLWTGADFRSSTVATVFWWGLYAAALASVIVYRVALPLIRSRRHRLVVSHVRAESPTVTSVVVTGRHLDRLPVRAGQFFQWRFLDGEGSSRANPYSISAAPDGRTLRITAEAVGDSSSRLATLRPGTPVLVEGPYGRLHAGVRTRERSVLIGAGIGITPLRALLEELPAGPDATVVIYRVGRQSDIVLADELLSLARAKGARVVAVVGHRRTDRESWLPADSAHLGEAEALLRIVPDIAYRDVFVCGNPAWMEHVITAAKDAGVPAESIHHERFSY</sequence>
<organism evidence="15 16">
    <name type="scientific">Humibacillus xanthopallidus</name>
    <dbReference type="NCBI Taxonomy" id="412689"/>
    <lineage>
        <taxon>Bacteria</taxon>
        <taxon>Bacillati</taxon>
        <taxon>Actinomycetota</taxon>
        <taxon>Actinomycetes</taxon>
        <taxon>Micrococcales</taxon>
        <taxon>Intrasporangiaceae</taxon>
        <taxon>Humibacillus</taxon>
    </lineage>
</organism>
<evidence type="ECO:0000256" key="4">
    <source>
        <dbReference type="ARBA" id="ARBA00022692"/>
    </source>
</evidence>
<dbReference type="PANTHER" id="PTHR47354">
    <property type="entry name" value="NADH OXIDOREDUCTASE HCR"/>
    <property type="match status" value="1"/>
</dbReference>
<feature type="domain" description="FAD-binding FR-type" evidence="14">
    <location>
        <begin position="242"/>
        <end position="342"/>
    </location>
</feature>
<dbReference type="CDD" id="cd06198">
    <property type="entry name" value="FNR_like_3"/>
    <property type="match status" value="1"/>
</dbReference>
<evidence type="ECO:0000256" key="6">
    <source>
        <dbReference type="ARBA" id="ARBA00022723"/>
    </source>
</evidence>
<dbReference type="AlphaFoldDB" id="A0A543HWA4"/>
<dbReference type="SUPFAM" id="SSF52343">
    <property type="entry name" value="Ferredoxin reductase-like, C-terminal NADP-linked domain"/>
    <property type="match status" value="1"/>
</dbReference>
<feature type="transmembrane region" description="Helical" evidence="13">
    <location>
        <begin position="217"/>
        <end position="237"/>
    </location>
</feature>
<dbReference type="SUPFAM" id="SSF63380">
    <property type="entry name" value="Riboflavin synthase domain-like"/>
    <property type="match status" value="1"/>
</dbReference>
<dbReference type="PRINTS" id="PR00371">
    <property type="entry name" value="FPNCR"/>
</dbReference>
<dbReference type="Pfam" id="PF00175">
    <property type="entry name" value="NAD_binding_1"/>
    <property type="match status" value="1"/>
</dbReference>
<keyword evidence="4 13" id="KW-0812">Transmembrane</keyword>
<comment type="cofactor">
    <cofactor evidence="1">
        <name>FAD</name>
        <dbReference type="ChEBI" id="CHEBI:57692"/>
    </cofactor>
</comment>
<feature type="transmembrane region" description="Helical" evidence="13">
    <location>
        <begin position="154"/>
        <end position="172"/>
    </location>
</feature>
<evidence type="ECO:0000313" key="16">
    <source>
        <dbReference type="Proteomes" id="UP000316747"/>
    </source>
</evidence>
<dbReference type="Proteomes" id="UP000316747">
    <property type="component" value="Unassembled WGS sequence"/>
</dbReference>
<dbReference type="InterPro" id="IPR001433">
    <property type="entry name" value="OxRdtase_FAD/NAD-bd"/>
</dbReference>
<comment type="subcellular location">
    <subcellularLocation>
        <location evidence="2">Membrane</location>
        <topology evidence="2">Multi-pass membrane protein</topology>
    </subcellularLocation>
</comment>
<evidence type="ECO:0000256" key="11">
    <source>
        <dbReference type="ARBA" id="ARBA00023014"/>
    </source>
</evidence>
<evidence type="ECO:0000256" key="2">
    <source>
        <dbReference type="ARBA" id="ARBA00004141"/>
    </source>
</evidence>
<dbReference type="EMBL" id="VFPM01000002">
    <property type="protein sequence ID" value="TQM62661.1"/>
    <property type="molecule type" value="Genomic_DNA"/>
</dbReference>
<comment type="caution">
    <text evidence="15">The sequence shown here is derived from an EMBL/GenBank/DDBJ whole genome shotgun (WGS) entry which is preliminary data.</text>
</comment>
<evidence type="ECO:0000256" key="8">
    <source>
        <dbReference type="ARBA" id="ARBA00022989"/>
    </source>
</evidence>
<proteinExistence type="predicted"/>
<dbReference type="Gene3D" id="2.40.30.10">
    <property type="entry name" value="Translation factors"/>
    <property type="match status" value="1"/>
</dbReference>
<dbReference type="InterPro" id="IPR001709">
    <property type="entry name" value="Flavoprot_Pyr_Nucl_cyt_Rdtase"/>
</dbReference>
<dbReference type="OrthoDB" id="9801223at2"/>
<feature type="transmembrane region" description="Helical" evidence="13">
    <location>
        <begin position="184"/>
        <end position="205"/>
    </location>
</feature>
<feature type="transmembrane region" description="Helical" evidence="13">
    <location>
        <begin position="112"/>
        <end position="134"/>
    </location>
</feature>
<keyword evidence="7" id="KW-0274">FAD</keyword>
<evidence type="ECO:0000256" key="10">
    <source>
        <dbReference type="ARBA" id="ARBA00023004"/>
    </source>
</evidence>
<dbReference type="GO" id="GO:0016020">
    <property type="term" value="C:membrane"/>
    <property type="evidence" value="ECO:0007669"/>
    <property type="project" value="UniProtKB-SubCell"/>
</dbReference>
<dbReference type="GO" id="GO:0051537">
    <property type="term" value="F:2 iron, 2 sulfur cluster binding"/>
    <property type="evidence" value="ECO:0007669"/>
    <property type="project" value="UniProtKB-KW"/>
</dbReference>
<keyword evidence="9" id="KW-0560">Oxidoreductase</keyword>
<gene>
    <name evidence="15" type="ORF">FBY41_2699</name>
</gene>
<name>A0A543HWA4_9MICO</name>
<evidence type="ECO:0000256" key="12">
    <source>
        <dbReference type="ARBA" id="ARBA00023136"/>
    </source>
</evidence>
<feature type="transmembrane region" description="Helical" evidence="13">
    <location>
        <begin position="37"/>
        <end position="55"/>
    </location>
</feature>
<keyword evidence="12 13" id="KW-0472">Membrane</keyword>
<accession>A0A543HWA4</accession>